<keyword evidence="3" id="KW-0804">Transcription</keyword>
<proteinExistence type="predicted"/>
<dbReference type="SUPFAM" id="SSF53822">
    <property type="entry name" value="Periplasmic binding protein-like I"/>
    <property type="match status" value="1"/>
</dbReference>
<dbReference type="Pfam" id="PF13377">
    <property type="entry name" value="Peripla_BP_3"/>
    <property type="match status" value="1"/>
</dbReference>
<dbReference type="HOGENOM" id="CLU_453210_0_0_0"/>
<keyword evidence="1" id="KW-0805">Transcription regulation</keyword>
<evidence type="ECO:0000256" key="2">
    <source>
        <dbReference type="ARBA" id="ARBA00023125"/>
    </source>
</evidence>
<keyword evidence="6" id="KW-1185">Reference proteome</keyword>
<dbReference type="STRING" id="1499966.U14_05239"/>
<dbReference type="PANTHER" id="PTHR30146">
    <property type="entry name" value="LACI-RELATED TRANSCRIPTIONAL REPRESSOR"/>
    <property type="match status" value="1"/>
</dbReference>
<dbReference type="InterPro" id="IPR046335">
    <property type="entry name" value="LacI/GalR-like_sensor"/>
</dbReference>
<dbReference type="AlphaFoldDB" id="A0A081BRD1"/>
<dbReference type="InterPro" id="IPR028082">
    <property type="entry name" value="Peripla_BP_I"/>
</dbReference>
<dbReference type="EMBL" id="DF820460">
    <property type="protein sequence ID" value="GAK53962.1"/>
    <property type="molecule type" value="Genomic_DNA"/>
</dbReference>
<evidence type="ECO:0000313" key="5">
    <source>
        <dbReference type="EMBL" id="GAK53962.1"/>
    </source>
</evidence>
<sequence length="602" mass="68358">MTKNTIKNESEHSGELRHFQAATRPTIVLLTANFLFNHSFQLLQGVIDAAKQQQFNLFYFRCGALQSPHESEAQGNILYQLAHSPQIDGLIIASSLLGQYVEKDEVERFSRQYCSRPIVSVGEELSCATSNVILDNYTGIYRLVEHLIVEHEHRGIAFIKGPAWHIEAQIRYQAYCDALKAYGLPLNSKLIFSGTFRREDGKKAVATFFEQRQYGLDAIVAANDQMAFGAIEELSKRGIHIPAQLAVTGFDNDHLSKASSPSLTTAYQPTYKMGVKAVETLASILRGENVAQQITFSTPLMLRESCGCVRSSMPNNIAIPELPTNQANATLSARKAPILKALAEWVNGHGLHFELLWAEQFWDALMQELAQHTPNVFLMKFHDILRQLSLTEDYFIIGHEFLAVFRNWVFPFFDAEQRGYAEALWQQAHAELGKTFQRMVMMENARMAQYFHAFHNLSAALLTTFDLEKMLGMLGEDLPQIGVESAYFLVYDEPRVFGEPQPEWSTLIFAFHDGKRLPIESERQRVCAAELFKDSFLLSEKPSSIMTLSLYFQQTELGIAFLEIRTMMQGFYDFLNKLLSNAAYGIWLTKRLQKSTSIENHI</sequence>
<dbReference type="GO" id="GO:0000976">
    <property type="term" value="F:transcription cis-regulatory region binding"/>
    <property type="evidence" value="ECO:0007669"/>
    <property type="project" value="TreeGrafter"/>
</dbReference>
<name>A0A081BRD1_9BACT</name>
<keyword evidence="2" id="KW-0238">DNA-binding</keyword>
<accession>A0A081BRD1</accession>
<evidence type="ECO:0000313" key="6">
    <source>
        <dbReference type="Proteomes" id="UP000030700"/>
    </source>
</evidence>
<evidence type="ECO:0000256" key="1">
    <source>
        <dbReference type="ARBA" id="ARBA00023015"/>
    </source>
</evidence>
<feature type="domain" description="Transcriptional regulator LacI/GalR-like sensor" evidence="4">
    <location>
        <begin position="145"/>
        <end position="306"/>
    </location>
</feature>
<gene>
    <name evidence="5" type="ORF">U14_05239</name>
</gene>
<protein>
    <submittedName>
        <fullName evidence="5">Diguanylate cyclase and metal dependent phosphohydrolase</fullName>
    </submittedName>
</protein>
<evidence type="ECO:0000256" key="3">
    <source>
        <dbReference type="ARBA" id="ARBA00023163"/>
    </source>
</evidence>
<keyword evidence="5" id="KW-0378">Hydrolase</keyword>
<dbReference type="Proteomes" id="UP000030700">
    <property type="component" value="Unassembled WGS sequence"/>
</dbReference>
<evidence type="ECO:0000259" key="4">
    <source>
        <dbReference type="Pfam" id="PF13377"/>
    </source>
</evidence>
<reference evidence="5" key="1">
    <citation type="journal article" date="2015" name="PeerJ">
        <title>First genomic representation of candidate bacterial phylum KSB3 points to enhanced environmental sensing as a trigger of wastewater bulking.</title>
        <authorList>
            <person name="Sekiguchi Y."/>
            <person name="Ohashi A."/>
            <person name="Parks D.H."/>
            <person name="Yamauchi T."/>
            <person name="Tyson G.W."/>
            <person name="Hugenholtz P."/>
        </authorList>
    </citation>
    <scope>NUCLEOTIDE SEQUENCE [LARGE SCALE GENOMIC DNA]</scope>
</reference>
<dbReference type="Gene3D" id="3.40.50.2300">
    <property type="match status" value="2"/>
</dbReference>
<dbReference type="GO" id="GO:0016787">
    <property type="term" value="F:hydrolase activity"/>
    <property type="evidence" value="ECO:0007669"/>
    <property type="project" value="UniProtKB-KW"/>
</dbReference>
<dbReference type="GO" id="GO:0003700">
    <property type="term" value="F:DNA-binding transcription factor activity"/>
    <property type="evidence" value="ECO:0007669"/>
    <property type="project" value="TreeGrafter"/>
</dbReference>
<organism evidence="5">
    <name type="scientific">Candidatus Moduliflexus flocculans</name>
    <dbReference type="NCBI Taxonomy" id="1499966"/>
    <lineage>
        <taxon>Bacteria</taxon>
        <taxon>Candidatus Moduliflexota</taxon>
        <taxon>Candidatus Moduliflexia</taxon>
        <taxon>Candidatus Moduliflexales</taxon>
        <taxon>Candidatus Moduliflexaceae</taxon>
    </lineage>
</organism>
<dbReference type="PANTHER" id="PTHR30146:SF24">
    <property type="entry name" value="XYLOSE OPERON REGULATORY PROTEIN"/>
    <property type="match status" value="1"/>
</dbReference>
<dbReference type="CDD" id="cd06267">
    <property type="entry name" value="PBP1_LacI_sugar_binding-like"/>
    <property type="match status" value="1"/>
</dbReference>